<evidence type="ECO:0000256" key="14">
    <source>
        <dbReference type="ARBA" id="ARBA00023125"/>
    </source>
</evidence>
<dbReference type="GO" id="GO:0004190">
    <property type="term" value="F:aspartic-type endopeptidase activity"/>
    <property type="evidence" value="ECO:0007669"/>
    <property type="project" value="UniProtKB-KW"/>
</dbReference>
<accession>A0AAD8VFD8</accession>
<dbReference type="InterPro" id="IPR041577">
    <property type="entry name" value="RT_RNaseH_2"/>
</dbReference>
<dbReference type="Proteomes" id="UP001231189">
    <property type="component" value="Unassembled WGS sequence"/>
</dbReference>
<feature type="domain" description="Integrase catalytic" evidence="20">
    <location>
        <begin position="1132"/>
        <end position="1291"/>
    </location>
</feature>
<dbReference type="GO" id="GO:0003677">
    <property type="term" value="F:DNA binding"/>
    <property type="evidence" value="ECO:0007669"/>
    <property type="project" value="UniProtKB-KW"/>
</dbReference>
<keyword evidence="4" id="KW-0540">Nuclease</keyword>
<dbReference type="InterPro" id="IPR043128">
    <property type="entry name" value="Rev_trsase/Diguanyl_cyclase"/>
</dbReference>
<keyword evidence="14" id="KW-0238">DNA-binding</keyword>
<keyword evidence="6" id="KW-0064">Aspartyl protease</keyword>
<keyword evidence="7" id="KW-0255">Endonuclease</keyword>
<dbReference type="Pfam" id="PF00385">
    <property type="entry name" value="Chromo"/>
    <property type="match status" value="1"/>
</dbReference>
<evidence type="ECO:0000259" key="18">
    <source>
        <dbReference type="PROSITE" id="PS50013"/>
    </source>
</evidence>
<feature type="compositionally biased region" description="Basic and acidic residues" evidence="17">
    <location>
        <begin position="294"/>
        <end position="306"/>
    </location>
</feature>
<evidence type="ECO:0000256" key="12">
    <source>
        <dbReference type="ARBA" id="ARBA00022918"/>
    </source>
</evidence>
<dbReference type="FunFam" id="3.30.70.270:FF:000020">
    <property type="entry name" value="Transposon Tf2-6 polyprotein-like Protein"/>
    <property type="match status" value="1"/>
</dbReference>
<evidence type="ECO:0000256" key="13">
    <source>
        <dbReference type="ARBA" id="ARBA00022932"/>
    </source>
</evidence>
<dbReference type="SUPFAM" id="SSF56672">
    <property type="entry name" value="DNA/RNA polymerases"/>
    <property type="match status" value="1"/>
</dbReference>
<dbReference type="InterPro" id="IPR043502">
    <property type="entry name" value="DNA/RNA_pol_sf"/>
</dbReference>
<organism evidence="21 22">
    <name type="scientific">Lolium multiflorum</name>
    <name type="common">Italian ryegrass</name>
    <name type="synonym">Lolium perenne subsp. multiflorum</name>
    <dbReference type="NCBI Taxonomy" id="4521"/>
    <lineage>
        <taxon>Eukaryota</taxon>
        <taxon>Viridiplantae</taxon>
        <taxon>Streptophyta</taxon>
        <taxon>Embryophyta</taxon>
        <taxon>Tracheophyta</taxon>
        <taxon>Spermatophyta</taxon>
        <taxon>Magnoliopsida</taxon>
        <taxon>Liliopsida</taxon>
        <taxon>Poales</taxon>
        <taxon>Poaceae</taxon>
        <taxon>BOP clade</taxon>
        <taxon>Pooideae</taxon>
        <taxon>Poodae</taxon>
        <taxon>Poeae</taxon>
        <taxon>Poeae Chloroplast Group 2 (Poeae type)</taxon>
        <taxon>Loliodinae</taxon>
        <taxon>Loliinae</taxon>
        <taxon>Lolium</taxon>
    </lineage>
</organism>
<dbReference type="Gene3D" id="3.30.420.10">
    <property type="entry name" value="Ribonuclease H-like superfamily/Ribonuclease H"/>
    <property type="match status" value="1"/>
</dbReference>
<feature type="region of interest" description="Disordered" evidence="17">
    <location>
        <begin position="262"/>
        <end position="306"/>
    </location>
</feature>
<keyword evidence="9" id="KW-0460">Magnesium</keyword>
<dbReference type="SUPFAM" id="SSF50630">
    <property type="entry name" value="Acid proteases"/>
    <property type="match status" value="1"/>
</dbReference>
<dbReference type="GO" id="GO:0046872">
    <property type="term" value="F:metal ion binding"/>
    <property type="evidence" value="ECO:0007669"/>
    <property type="project" value="UniProtKB-KW"/>
</dbReference>
<dbReference type="SUPFAM" id="SSF53098">
    <property type="entry name" value="Ribonuclease H-like"/>
    <property type="match status" value="1"/>
</dbReference>
<dbReference type="GO" id="GO:0003723">
    <property type="term" value="F:RNA binding"/>
    <property type="evidence" value="ECO:0007669"/>
    <property type="project" value="UniProtKB-KW"/>
</dbReference>
<dbReference type="Pfam" id="PF00078">
    <property type="entry name" value="RVT_1"/>
    <property type="match status" value="1"/>
</dbReference>
<feature type="region of interest" description="Disordered" evidence="17">
    <location>
        <begin position="47"/>
        <end position="71"/>
    </location>
</feature>
<dbReference type="Gene3D" id="3.10.10.10">
    <property type="entry name" value="HIV Type 1 Reverse Transcriptase, subunit A, domain 1"/>
    <property type="match status" value="1"/>
</dbReference>
<dbReference type="InterPro" id="IPR041588">
    <property type="entry name" value="Integrase_H2C2"/>
</dbReference>
<dbReference type="InterPro" id="IPR056924">
    <property type="entry name" value="SH3_Tf2-1"/>
</dbReference>
<dbReference type="Gene3D" id="2.40.50.40">
    <property type="match status" value="1"/>
</dbReference>
<dbReference type="Pfam" id="PF17921">
    <property type="entry name" value="Integrase_H2C2"/>
    <property type="match status" value="1"/>
</dbReference>
<dbReference type="InterPro" id="IPR005162">
    <property type="entry name" value="Retrotrans_gag_dom"/>
</dbReference>
<dbReference type="InterPro" id="IPR016197">
    <property type="entry name" value="Chromo-like_dom_sf"/>
</dbReference>
<dbReference type="InterPro" id="IPR023780">
    <property type="entry name" value="Chromo_domain"/>
</dbReference>
<evidence type="ECO:0000256" key="1">
    <source>
        <dbReference type="ARBA" id="ARBA00022670"/>
    </source>
</evidence>
<proteinExistence type="predicted"/>
<keyword evidence="5" id="KW-0479">Metal-binding</keyword>
<gene>
    <name evidence="21" type="ORF">QYE76_017811</name>
</gene>
<dbReference type="PROSITE" id="PS00141">
    <property type="entry name" value="ASP_PROTEASE"/>
    <property type="match status" value="1"/>
</dbReference>
<keyword evidence="2" id="KW-0808">Transferase</keyword>
<comment type="caution">
    <text evidence="21">The sequence shown here is derived from an EMBL/GenBank/DDBJ whole genome shotgun (WGS) entry which is preliminary data.</text>
</comment>
<evidence type="ECO:0000313" key="21">
    <source>
        <dbReference type="EMBL" id="KAK1603096.1"/>
    </source>
</evidence>
<dbReference type="SUPFAM" id="SSF54160">
    <property type="entry name" value="Chromo domain-like"/>
    <property type="match status" value="1"/>
</dbReference>
<evidence type="ECO:0000259" key="20">
    <source>
        <dbReference type="PROSITE" id="PS50994"/>
    </source>
</evidence>
<keyword evidence="15" id="KW-0233">DNA recombination</keyword>
<dbReference type="Gene3D" id="3.30.70.270">
    <property type="match status" value="2"/>
</dbReference>
<dbReference type="InterPro" id="IPR050951">
    <property type="entry name" value="Retrovirus_Pol_polyprotein"/>
</dbReference>
<dbReference type="Pfam" id="PF24626">
    <property type="entry name" value="SH3_Tf2-1"/>
    <property type="match status" value="1"/>
</dbReference>
<dbReference type="InterPro" id="IPR001969">
    <property type="entry name" value="Aspartic_peptidase_AS"/>
</dbReference>
<protein>
    <submittedName>
        <fullName evidence="21">Uncharacterized protein</fullName>
    </submittedName>
</protein>
<evidence type="ECO:0000256" key="10">
    <source>
        <dbReference type="ARBA" id="ARBA00022884"/>
    </source>
</evidence>
<evidence type="ECO:0000256" key="8">
    <source>
        <dbReference type="ARBA" id="ARBA00022801"/>
    </source>
</evidence>
<dbReference type="PANTHER" id="PTHR37984">
    <property type="entry name" value="PROTEIN CBG26694"/>
    <property type="match status" value="1"/>
</dbReference>
<feature type="compositionally biased region" description="Low complexity" evidence="17">
    <location>
        <begin position="1517"/>
        <end position="1531"/>
    </location>
</feature>
<dbReference type="PROSITE" id="PS50994">
    <property type="entry name" value="INTEGRASE"/>
    <property type="match status" value="1"/>
</dbReference>
<dbReference type="Gene3D" id="2.40.70.10">
    <property type="entry name" value="Acid Proteases"/>
    <property type="match status" value="1"/>
</dbReference>
<dbReference type="InterPro" id="IPR021109">
    <property type="entry name" value="Peptidase_aspartic_dom_sf"/>
</dbReference>
<evidence type="ECO:0000256" key="9">
    <source>
        <dbReference type="ARBA" id="ARBA00022842"/>
    </source>
</evidence>
<evidence type="ECO:0000256" key="4">
    <source>
        <dbReference type="ARBA" id="ARBA00022722"/>
    </source>
</evidence>
<reference evidence="21" key="1">
    <citation type="submission" date="2023-07" db="EMBL/GenBank/DDBJ databases">
        <title>A chromosome-level genome assembly of Lolium multiflorum.</title>
        <authorList>
            <person name="Chen Y."/>
            <person name="Copetti D."/>
            <person name="Kolliker R."/>
            <person name="Studer B."/>
        </authorList>
    </citation>
    <scope>NUCLEOTIDE SEQUENCE</scope>
    <source>
        <strain evidence="21">02402/16</strain>
        <tissue evidence="21">Leaf</tissue>
    </source>
</reference>
<evidence type="ECO:0000256" key="7">
    <source>
        <dbReference type="ARBA" id="ARBA00022759"/>
    </source>
</evidence>
<evidence type="ECO:0000259" key="19">
    <source>
        <dbReference type="PROSITE" id="PS50878"/>
    </source>
</evidence>
<dbReference type="InterPro" id="IPR012337">
    <property type="entry name" value="RNaseH-like_sf"/>
</dbReference>
<dbReference type="FunFam" id="3.10.10.10:FF:000007">
    <property type="entry name" value="Retrovirus-related Pol polyprotein from transposon 17.6-like Protein"/>
    <property type="match status" value="1"/>
</dbReference>
<dbReference type="CDD" id="cd01647">
    <property type="entry name" value="RT_LTR"/>
    <property type="match status" value="1"/>
</dbReference>
<dbReference type="GO" id="GO:0006310">
    <property type="term" value="P:DNA recombination"/>
    <property type="evidence" value="ECO:0007669"/>
    <property type="project" value="UniProtKB-KW"/>
</dbReference>
<name>A0AAD8VFD8_LOLMU</name>
<sequence>MEEMHKSMQELLARVGTVTDEVKSFRKQMEDYGSDLDGIKRTMLAADRPSATQRVEPRETRPTLANNGRPILDLPESSAMGTIAAPAKAGATFHTAPSSPANHEEVRIRAPRHDFPKFHGETPMLWIDQCLTYFDMFKIPHTQWVGMASLYLEGNAALWYQSYKRRYEQPGWGKFMAALMEEFGQDEYDGQMTKLMQLKQTGTVGEYRQSFEDCMYHLIAVDESLSTRWFVSQFVFGLRDDIRAAVRLQAPTSISRAASLARIQEEEAEHHRPRAKPIAPTKHPPAVATPGKQDWPRKQGNDDFNRERQLRDFRKANNLCFRCGDKYSKEHQCKRTGQLLTIEVGEFGEILSDEAVYALELLVETPVPAACSHISVDAIAGTTTVNTVRIKGNVGDQEMILLVDSGSSITFVTRMFAEKVGCKISPAKPLSVKVANGQMMISDSQVTDLQWCYEGHMFSDTMRILDIGAYDAILGKDWLDRCGSMLCHWAQKILQFQHNGEHVTLKGMDISAQQEISEISVSQLQELLATNSVWAMAVLDPTTEVADSNLSPDLQAILTEFAQVFEDPATLPPRRALDHAITLESTAQPVNSRPYRYSPMQKDEIERQVAEMIKAGVVTPSMSPFASPVLLVKKKDGSWRFCVDYRKLNSLTIKNKFPLPIVDELLDELAGTKFFSKLDLRAGYHQIRMRPEDEAKTAFKTHHGHFQFRVMPFGLSNAPATFQCVMNAVFAPFLRKFVIIFLDDILVYSKSWSEHLSHLHQVFETLKKAQLFAKMSKCEFGLTRIHYLGHIISDAGVSTDPEKTKAMRSWPQPQNASELRGFLGLTGYYRKFVRNYGLISKPLTQLLSKKGFEWSEEATAAFQTLKQAMVVTPVLALPDFNLPFVIETDACDTGVGAVLMQSGHPIAYMSKALGVNNRKLSVYEKEFMAVMLAVDKWRQYLQRGPFMILTDHKSLCNLSDQQLTTDLQRKAMAKLVGLQFQFKYKKGVDNGAADSLSRVGHLMETSVCKPAWVLEVTNSYTTDVDMTALLQQLAIRSPDEKGYSLEHGIIKYKGRMVIGANLALQTKLIAQLHDTPIGGHSGIQATYQRAKKLYYWSGMKLAVELYVRQCLICQQAKHSNTKPAGLLQPLPPPEYPWEAITMDFIEGLPLSDHANTILVVVDRLTKYAHFLPLKHPYTANAVAKVYLDNIVKLHGVPLSITSDRDKIFTSAIWRELIKAVGTKLHYSTAYHPQTDGQSERVNQCLEQYLRCAVQDNPKTWRGMLAMAEFWYNTSYHTAIGMSPFQALYKKEPNFGAFPNITVATTSPAAGDAADYQAHTDTLRDKLYQAQRRMKAYADKNRTERQFAVGEQVLLKLQPYAQQSVVNRSYPKLSYKFFGPYSILERIGAVAYKLQLPNTAKVHPVFHISQLKPFTPKYSPVYSELPNVPDLAASAVEPEEILERRMVRSGNVAAVQVLIKWSGMETTQATWEDYDLLKLRFPSASLWEADETQGEGSVTPDASSVDIESTVQEDHGQTTTETSPPSVSTSSG</sequence>
<evidence type="ECO:0000256" key="17">
    <source>
        <dbReference type="SAM" id="MobiDB-lite"/>
    </source>
</evidence>
<dbReference type="GO" id="GO:0003964">
    <property type="term" value="F:RNA-directed DNA polymerase activity"/>
    <property type="evidence" value="ECO:0007669"/>
    <property type="project" value="UniProtKB-KW"/>
</dbReference>
<feature type="compositionally biased region" description="Polar residues" evidence="17">
    <location>
        <begin position="1493"/>
        <end position="1509"/>
    </location>
</feature>
<dbReference type="Pfam" id="PF03732">
    <property type="entry name" value="Retrotrans_gag"/>
    <property type="match status" value="1"/>
</dbReference>
<dbReference type="InterPro" id="IPR001584">
    <property type="entry name" value="Integrase_cat-core"/>
</dbReference>
<evidence type="ECO:0000256" key="6">
    <source>
        <dbReference type="ARBA" id="ARBA00022750"/>
    </source>
</evidence>
<dbReference type="PANTHER" id="PTHR37984:SF5">
    <property type="entry name" value="PROTEIN NYNRIN-LIKE"/>
    <property type="match status" value="1"/>
</dbReference>
<keyword evidence="12" id="KW-0695">RNA-directed DNA polymerase</keyword>
<dbReference type="GO" id="GO:0004519">
    <property type="term" value="F:endonuclease activity"/>
    <property type="evidence" value="ECO:0007669"/>
    <property type="project" value="UniProtKB-KW"/>
</dbReference>
<feature type="domain" description="Chromo" evidence="18">
    <location>
        <begin position="1435"/>
        <end position="1471"/>
    </location>
</feature>
<keyword evidence="10" id="KW-0694">RNA-binding</keyword>
<evidence type="ECO:0000256" key="15">
    <source>
        <dbReference type="ARBA" id="ARBA00023172"/>
    </source>
</evidence>
<keyword evidence="1" id="KW-0645">Protease</keyword>
<keyword evidence="3" id="KW-0548">Nucleotidyltransferase</keyword>
<dbReference type="Pfam" id="PF13975">
    <property type="entry name" value="gag-asp_proteas"/>
    <property type="match status" value="1"/>
</dbReference>
<dbReference type="PROSITE" id="PS50013">
    <property type="entry name" value="CHROMO_2"/>
    <property type="match status" value="1"/>
</dbReference>
<evidence type="ECO:0000256" key="11">
    <source>
        <dbReference type="ARBA" id="ARBA00022908"/>
    </source>
</evidence>
<dbReference type="Pfam" id="PF17919">
    <property type="entry name" value="RT_RNaseH_2"/>
    <property type="match status" value="1"/>
</dbReference>
<keyword evidence="16" id="KW-0511">Multifunctional enzyme</keyword>
<dbReference type="Gene3D" id="1.10.340.70">
    <property type="match status" value="1"/>
</dbReference>
<dbReference type="EMBL" id="JAUUTY010000125">
    <property type="protein sequence ID" value="KAK1603096.1"/>
    <property type="molecule type" value="Genomic_DNA"/>
</dbReference>
<dbReference type="CDD" id="cd09274">
    <property type="entry name" value="RNase_HI_RT_Ty3"/>
    <property type="match status" value="1"/>
</dbReference>
<evidence type="ECO:0000256" key="5">
    <source>
        <dbReference type="ARBA" id="ARBA00022723"/>
    </source>
</evidence>
<dbReference type="Gene3D" id="3.10.20.370">
    <property type="match status" value="1"/>
</dbReference>
<feature type="region of interest" description="Disordered" evidence="17">
    <location>
        <begin position="1489"/>
        <end position="1531"/>
    </location>
</feature>
<dbReference type="CDD" id="cd00303">
    <property type="entry name" value="retropepsin_like"/>
    <property type="match status" value="1"/>
</dbReference>
<evidence type="ECO:0000256" key="3">
    <source>
        <dbReference type="ARBA" id="ARBA00022695"/>
    </source>
</evidence>
<evidence type="ECO:0000256" key="16">
    <source>
        <dbReference type="ARBA" id="ARBA00023268"/>
    </source>
</evidence>
<dbReference type="GO" id="GO:0003887">
    <property type="term" value="F:DNA-directed DNA polymerase activity"/>
    <property type="evidence" value="ECO:0007669"/>
    <property type="project" value="UniProtKB-KW"/>
</dbReference>
<keyword evidence="13" id="KW-0239">DNA-directed DNA polymerase</keyword>
<keyword evidence="11" id="KW-0229">DNA integration</keyword>
<keyword evidence="22" id="KW-1185">Reference proteome</keyword>
<dbReference type="FunFam" id="3.30.420.10:FF:000032">
    <property type="entry name" value="Retrovirus-related Pol polyprotein from transposon 297-like Protein"/>
    <property type="match status" value="1"/>
</dbReference>
<dbReference type="PROSITE" id="PS50878">
    <property type="entry name" value="RT_POL"/>
    <property type="match status" value="1"/>
</dbReference>
<dbReference type="GO" id="GO:0015074">
    <property type="term" value="P:DNA integration"/>
    <property type="evidence" value="ECO:0007669"/>
    <property type="project" value="UniProtKB-KW"/>
</dbReference>
<keyword evidence="8" id="KW-0378">Hydrolase</keyword>
<dbReference type="InterPro" id="IPR000477">
    <property type="entry name" value="RT_dom"/>
</dbReference>
<feature type="domain" description="Reverse transcriptase" evidence="19">
    <location>
        <begin position="613"/>
        <end position="792"/>
    </location>
</feature>
<evidence type="ECO:0000313" key="22">
    <source>
        <dbReference type="Proteomes" id="UP001231189"/>
    </source>
</evidence>
<dbReference type="GO" id="GO:0006508">
    <property type="term" value="P:proteolysis"/>
    <property type="evidence" value="ECO:0007669"/>
    <property type="project" value="UniProtKB-KW"/>
</dbReference>
<dbReference type="InterPro" id="IPR000953">
    <property type="entry name" value="Chromo/chromo_shadow_dom"/>
</dbReference>
<evidence type="ECO:0000256" key="2">
    <source>
        <dbReference type="ARBA" id="ARBA00022679"/>
    </source>
</evidence>
<dbReference type="InterPro" id="IPR036397">
    <property type="entry name" value="RNaseH_sf"/>
</dbReference>